<reference evidence="1 2" key="1">
    <citation type="submission" date="2020-10" db="EMBL/GenBank/DDBJ databases">
        <title>Draft genome of Ramlibacter aquaticus LMG 30558.</title>
        <authorList>
            <person name="Props R."/>
        </authorList>
    </citation>
    <scope>NUCLEOTIDE SEQUENCE [LARGE SCALE GENOMIC DNA]</scope>
    <source>
        <strain evidence="1 2">LMG 30558</strain>
    </source>
</reference>
<evidence type="ECO:0000313" key="2">
    <source>
        <dbReference type="Proteomes" id="UP000715965"/>
    </source>
</evidence>
<name>A0ABR9SGE4_9BURK</name>
<dbReference type="RefSeq" id="WP_193780969.1">
    <property type="nucleotide sequence ID" value="NZ_JADDOJ010000050.1"/>
</dbReference>
<keyword evidence="2" id="KW-1185">Reference proteome</keyword>
<accession>A0ABR9SGE4</accession>
<organism evidence="1 2">
    <name type="scientific">Ramlibacter aquaticus</name>
    <dbReference type="NCBI Taxonomy" id="2780094"/>
    <lineage>
        <taxon>Bacteria</taxon>
        <taxon>Pseudomonadati</taxon>
        <taxon>Pseudomonadota</taxon>
        <taxon>Betaproteobacteria</taxon>
        <taxon>Burkholderiales</taxon>
        <taxon>Comamonadaceae</taxon>
        <taxon>Ramlibacter</taxon>
    </lineage>
</organism>
<sequence length="111" mass="11401">MTSLSDQSIRTITPAELLAVGGGLSDPTQNPFGYADLANPVGSVNIVRAVLRLGLEVIDVVSRGQFLYQTAAALGMPTPGMADSNSNENDNGGTSYGTGVCNTFGCSGSDW</sequence>
<protein>
    <submittedName>
        <fullName evidence="1">Uncharacterized protein</fullName>
    </submittedName>
</protein>
<dbReference type="EMBL" id="JADDOJ010000050">
    <property type="protein sequence ID" value="MBE7941428.1"/>
    <property type="molecule type" value="Genomic_DNA"/>
</dbReference>
<evidence type="ECO:0000313" key="1">
    <source>
        <dbReference type="EMBL" id="MBE7941428.1"/>
    </source>
</evidence>
<comment type="caution">
    <text evidence="1">The sequence shown here is derived from an EMBL/GenBank/DDBJ whole genome shotgun (WGS) entry which is preliminary data.</text>
</comment>
<proteinExistence type="predicted"/>
<gene>
    <name evidence="1" type="ORF">IM725_12690</name>
</gene>
<dbReference type="Proteomes" id="UP000715965">
    <property type="component" value="Unassembled WGS sequence"/>
</dbReference>